<dbReference type="PROSITE" id="PS00330">
    <property type="entry name" value="HEMOLYSIN_CALCIUM"/>
    <property type="match status" value="1"/>
</dbReference>
<evidence type="ECO:0000313" key="3">
    <source>
        <dbReference type="EMBL" id="SEN22018.1"/>
    </source>
</evidence>
<evidence type="ECO:0000313" key="4">
    <source>
        <dbReference type="Proteomes" id="UP000199459"/>
    </source>
</evidence>
<dbReference type="Proteomes" id="UP000199459">
    <property type="component" value="Unassembled WGS sequence"/>
</dbReference>
<protein>
    <submittedName>
        <fullName evidence="3">Autotransporter adhesin</fullName>
    </submittedName>
</protein>
<dbReference type="Pfam" id="PF14252">
    <property type="entry name" value="DUF4347"/>
    <property type="match status" value="1"/>
</dbReference>
<feature type="domain" description="DUF4347" evidence="2">
    <location>
        <begin position="27"/>
        <end position="190"/>
    </location>
</feature>
<feature type="region of interest" description="Disordered" evidence="1">
    <location>
        <begin position="1350"/>
        <end position="1374"/>
    </location>
</feature>
<feature type="region of interest" description="Disordered" evidence="1">
    <location>
        <begin position="1594"/>
        <end position="1623"/>
    </location>
</feature>
<evidence type="ECO:0000259" key="2">
    <source>
        <dbReference type="Pfam" id="PF14252"/>
    </source>
</evidence>
<accession>A0A1H8ETE3</accession>
<feature type="compositionally biased region" description="Gly residues" evidence="1">
    <location>
        <begin position="1595"/>
        <end position="1605"/>
    </location>
</feature>
<dbReference type="InterPro" id="IPR001343">
    <property type="entry name" value="Hemolysn_Ca-bd"/>
</dbReference>
<dbReference type="InterPro" id="IPR025592">
    <property type="entry name" value="DUF4347"/>
</dbReference>
<dbReference type="PRINTS" id="PR00313">
    <property type="entry name" value="CABNDNGRPT"/>
</dbReference>
<evidence type="ECO:0000256" key="1">
    <source>
        <dbReference type="SAM" id="MobiDB-lite"/>
    </source>
</evidence>
<proteinExistence type="predicted"/>
<dbReference type="GO" id="GO:0005509">
    <property type="term" value="F:calcium ion binding"/>
    <property type="evidence" value="ECO:0007669"/>
    <property type="project" value="InterPro"/>
</dbReference>
<gene>
    <name evidence="3" type="ORF">SAMN05216325_11093</name>
</gene>
<sequence length="1958" mass="203276">MRGPGIDATGIQYNGSLIGSATNPVEIVIIDHDIPEPDILISAVRPGIPVHFLERDLDGILQISQLLQHYSNLDAVHLVSHGNIGCITLGNSVLSSDTLKTYQCALFAWQASLKQNADILIYGCNVGKNLSGQHFIHQLASLTGANIAASSHLTGNHKMGADWTLDIISGNRVPEMAFHKKNLEQFGATLISNTLDFTNDTVTDFVTAIHPTTNFGTINLKIVNNVNSTGTANASLTLAATGEVDDTFDDFFYSGGSDGEYLVIYTDGREVDFQSIGFGSSNSSTYTSLTVYSYRNGTLLGSQIFGPSGANFPNNTLNTETVTFTDKIFENADEIRLIGVDGANIDVVNTLVDDVVLADPVVGPTITSATYNSNINTLVVTGTNMTTTAGTTNDIDVSRLTITGENGNTYTLTSSNVEIDSANQFTVLLNAIDQINVEGLLNKNGTSSVDATAYNIAAAADWNPSQTGNADTTNSITVSNIQIPTITSATYDASTGSLVVAGTNLVKTPGATNDITANRLTLTGEGSSTYTLTDTSSVEITSATEFTLTLSANDRSAINQIINKNGTSSTNGTTYNLAAADDWNTVIGSTDISDTTDNGITVSNVVVPTITSATYDYANNKLTVTGTAFLKNSGVANDIDISKLTVTGEGGANYTLSSASDVEIASATQFSVILSGADLVNVEALLNKDGIVSATSGTIYNLAAAEDWAAGADAAVNVADTAGNSITVSNFTNPVITSATYDVSTAQLAIMGADFVSQSGAANDLDASLLTITGDWGSYTLTETDDVDIFSATQAILTLGATDQLNIHGLLNKNGTVSGGGITYNLAAADNWITGAPSATDIADLTGNGITVSNIQIPTITSAVYDSDTGIIIITGTNLYKKTGGANDIDISTLTFTGGVGNATYTLTSSSDTETTSATTFSITLSGADKTSVDTLLDQVGTTSYGGSTYNLTAADNWLTATDTAVNIADSTTAITVTASPKITSATYNADTGILVVTGTNIQANSSGADIDASTLTITGEGAAVHTLTDSADVERDSTTQFTITLSSADKAAINQIINKDGAISTSGTTYNLAAADNWNTDVSAGDTSDSTGNGITASNVASPAITSATYNASTGILTVTGTSFVTISGAANDIIASKFSFTGEDGIAYALTDSADVDIISDTSFSLTLSATDKAAVNQLLNKNGTISTGGITYNLAAAEDWAAGADTTVNVVDASGNGITASNVAVPVIISATYNTGTGILEVTGTNFLKAAGATNDIIASKFTITGEGSATYTLTDTPNVEVTSDTAFTLTLSPTDRAAVSLLVNKSGASSSDSTIYNLAAAEDWAAGADTAVNVIDATGNGITAIVPTSGGSGSNSGSSGNSGGNEGNGITTITVDGVSITTRTETNGSRTLAVPVIDNTRAEDPDTTSNIHADIPILTDDSGNLVLSVSLPVGVGLAANGRSASMNTQNAISDLIQRIERETLNDSNSLSQMTIHGQNLINSFSQTDQVSVQTLTLTAGSSQNPGVPVIINGSNLPEVSKQALIINATDMPSGTIIQLENITFAAIIGAARIIGGTGANFAVGNSQDQYIVLGADNDILFGGDGNDTIGSLGGDDQTGGDSGDDTVYGGTGNDNLSGGSGSDVLNGGWGFDTATQAGRLSDYQLRIKENHITLTDENGEVDILTDIEFIQFENGPNVAIAHSGNEAVAHHLAKTWLNRDLAPEEGNAIQNWTGTDTGRIVEAFLKLPDAADFRHMATEELLAGLNNNPDIIQLNVNRYITGNNDNNQGYLPLGLAFEVDGRGGYDVLRMQGMRDDVHIELTNSVLEITRLDDGAMLNLANAEMIAFDSGEKILLAYNRAESVLGRLFQTFFDRNATVEEWQLGHEALDNNVNPDVILDWFQNHTDLNTLNDTDYLQALYKHTYSRAATETELSQQQIRLENGETTRDWLAVDIASSNEAAITVGSVLLLYGGI</sequence>
<dbReference type="RefSeq" id="WP_177167716.1">
    <property type="nucleotide sequence ID" value="NZ_FOCP01000010.1"/>
</dbReference>
<feature type="compositionally biased region" description="Gly residues" evidence="1">
    <location>
        <begin position="1354"/>
        <end position="1371"/>
    </location>
</feature>
<dbReference type="InterPro" id="IPR018511">
    <property type="entry name" value="Hemolysin-typ_Ca-bd_CS"/>
</dbReference>
<organism evidence="3 4">
    <name type="scientific">Nitrosomonas marina</name>
    <dbReference type="NCBI Taxonomy" id="917"/>
    <lineage>
        <taxon>Bacteria</taxon>
        <taxon>Pseudomonadati</taxon>
        <taxon>Pseudomonadota</taxon>
        <taxon>Betaproteobacteria</taxon>
        <taxon>Nitrosomonadales</taxon>
        <taxon>Nitrosomonadaceae</taxon>
        <taxon>Nitrosomonas</taxon>
    </lineage>
</organism>
<reference evidence="3 4" key="1">
    <citation type="submission" date="2016-10" db="EMBL/GenBank/DDBJ databases">
        <authorList>
            <person name="de Groot N.N."/>
        </authorList>
    </citation>
    <scope>NUCLEOTIDE SEQUENCE [LARGE SCALE GENOMIC DNA]</scope>
    <source>
        <strain evidence="3 4">Nm22</strain>
    </source>
</reference>
<name>A0A1H8ETE3_9PROT</name>
<dbReference type="EMBL" id="FOCP01000010">
    <property type="protein sequence ID" value="SEN22018.1"/>
    <property type="molecule type" value="Genomic_DNA"/>
</dbReference>
<dbReference type="Pfam" id="PF00353">
    <property type="entry name" value="HemolysinCabind"/>
    <property type="match status" value="2"/>
</dbReference>